<evidence type="ECO:0000313" key="5">
    <source>
        <dbReference type="Proteomes" id="UP000179807"/>
    </source>
</evidence>
<dbReference type="GO" id="GO:0005815">
    <property type="term" value="C:microtubule organizing center"/>
    <property type="evidence" value="ECO:0007669"/>
    <property type="project" value="TreeGrafter"/>
</dbReference>
<dbReference type="VEuPathDB" id="TrichDB:TRFO_15773"/>
<dbReference type="PANTHER" id="PTHR46457">
    <property type="entry name" value="DNA REPAIR PROTEIN RAD51 HOMOLOG 4"/>
    <property type="match status" value="1"/>
</dbReference>
<dbReference type="InterPro" id="IPR051988">
    <property type="entry name" value="HRR_RAD51_Paralog"/>
</dbReference>
<evidence type="ECO:0000256" key="2">
    <source>
        <dbReference type="ARBA" id="ARBA00023242"/>
    </source>
</evidence>
<keyword evidence="2" id="KW-0539">Nucleus</keyword>
<protein>
    <recommendedName>
        <fullName evidence="3">RecA family profile 1 domain-containing protein</fullName>
    </recommendedName>
</protein>
<keyword evidence="5" id="KW-1185">Reference proteome</keyword>
<dbReference type="GeneID" id="94833280"/>
<dbReference type="GO" id="GO:0000723">
    <property type="term" value="P:telomere maintenance"/>
    <property type="evidence" value="ECO:0007669"/>
    <property type="project" value="TreeGrafter"/>
</dbReference>
<comment type="caution">
    <text evidence="4">The sequence shown here is derived from an EMBL/GenBank/DDBJ whole genome shotgun (WGS) entry which is preliminary data.</text>
</comment>
<dbReference type="PROSITE" id="PS50162">
    <property type="entry name" value="RECA_2"/>
    <property type="match status" value="1"/>
</dbReference>
<dbReference type="GO" id="GO:0005524">
    <property type="term" value="F:ATP binding"/>
    <property type="evidence" value="ECO:0007669"/>
    <property type="project" value="InterPro"/>
</dbReference>
<feature type="domain" description="RecA family profile 1" evidence="3">
    <location>
        <begin position="60"/>
        <end position="212"/>
    </location>
</feature>
<dbReference type="GO" id="GO:0007131">
    <property type="term" value="P:reciprocal meiotic recombination"/>
    <property type="evidence" value="ECO:0007669"/>
    <property type="project" value="TreeGrafter"/>
</dbReference>
<dbReference type="PANTHER" id="PTHR46457:SF1">
    <property type="entry name" value="DNA REPAIR PROTEIN RAD51 HOMOLOG 4"/>
    <property type="match status" value="1"/>
</dbReference>
<dbReference type="GO" id="GO:0140664">
    <property type="term" value="F:ATP-dependent DNA damage sensor activity"/>
    <property type="evidence" value="ECO:0007669"/>
    <property type="project" value="InterPro"/>
</dbReference>
<evidence type="ECO:0000313" key="4">
    <source>
        <dbReference type="EMBL" id="OHT13897.1"/>
    </source>
</evidence>
<dbReference type="GO" id="GO:0042148">
    <property type="term" value="P:DNA strand invasion"/>
    <property type="evidence" value="ECO:0007669"/>
    <property type="project" value="TreeGrafter"/>
</dbReference>
<dbReference type="GO" id="GO:0005657">
    <property type="term" value="C:replication fork"/>
    <property type="evidence" value="ECO:0007669"/>
    <property type="project" value="TreeGrafter"/>
</dbReference>
<dbReference type="AlphaFoldDB" id="A0A1J4KRI1"/>
<dbReference type="Pfam" id="PF08423">
    <property type="entry name" value="Rad51"/>
    <property type="match status" value="1"/>
</dbReference>
<reference evidence="4" key="1">
    <citation type="submission" date="2016-10" db="EMBL/GenBank/DDBJ databases">
        <authorList>
            <person name="Benchimol M."/>
            <person name="Almeida L.G."/>
            <person name="Vasconcelos A.T."/>
            <person name="Perreira-Neves A."/>
            <person name="Rosa I.A."/>
            <person name="Tasca T."/>
            <person name="Bogo M.R."/>
            <person name="de Souza W."/>
        </authorList>
    </citation>
    <scope>NUCLEOTIDE SEQUENCE [LARGE SCALE GENOMIC DNA]</scope>
    <source>
        <strain evidence="4">K</strain>
    </source>
</reference>
<organism evidence="4 5">
    <name type="scientific">Tritrichomonas foetus</name>
    <dbReference type="NCBI Taxonomy" id="1144522"/>
    <lineage>
        <taxon>Eukaryota</taxon>
        <taxon>Metamonada</taxon>
        <taxon>Parabasalia</taxon>
        <taxon>Tritrichomonadida</taxon>
        <taxon>Tritrichomonadidae</taxon>
        <taxon>Tritrichomonas</taxon>
    </lineage>
</organism>
<dbReference type="GO" id="GO:0000400">
    <property type="term" value="F:four-way junction DNA binding"/>
    <property type="evidence" value="ECO:0007669"/>
    <property type="project" value="TreeGrafter"/>
</dbReference>
<dbReference type="RefSeq" id="XP_068367033.1">
    <property type="nucleotide sequence ID" value="XM_068498576.1"/>
</dbReference>
<dbReference type="GO" id="GO:0033063">
    <property type="term" value="C:Rad51B-Rad51C-Rad51D-XRCC2 complex"/>
    <property type="evidence" value="ECO:0007669"/>
    <property type="project" value="TreeGrafter"/>
</dbReference>
<dbReference type="InterPro" id="IPR027417">
    <property type="entry name" value="P-loop_NTPase"/>
</dbReference>
<dbReference type="InterPro" id="IPR020588">
    <property type="entry name" value="RecA_ATP-bd"/>
</dbReference>
<comment type="subcellular location">
    <subcellularLocation>
        <location evidence="1">Nucleus</location>
    </subcellularLocation>
</comment>
<dbReference type="GO" id="GO:0000724">
    <property type="term" value="P:double-strand break repair via homologous recombination"/>
    <property type="evidence" value="ECO:0007669"/>
    <property type="project" value="TreeGrafter"/>
</dbReference>
<dbReference type="GO" id="GO:0003697">
    <property type="term" value="F:single-stranded DNA binding"/>
    <property type="evidence" value="ECO:0007669"/>
    <property type="project" value="TreeGrafter"/>
</dbReference>
<dbReference type="OrthoDB" id="5957327at2759"/>
<evidence type="ECO:0000256" key="1">
    <source>
        <dbReference type="ARBA" id="ARBA00004123"/>
    </source>
</evidence>
<name>A0A1J4KRI1_9EUKA</name>
<dbReference type="EMBL" id="MLAK01000451">
    <property type="protein sequence ID" value="OHT13897.1"/>
    <property type="molecule type" value="Genomic_DNA"/>
</dbReference>
<dbReference type="InterPro" id="IPR013632">
    <property type="entry name" value="Rad51_C"/>
</dbReference>
<dbReference type="Proteomes" id="UP000179807">
    <property type="component" value="Unassembled WGS sequence"/>
</dbReference>
<dbReference type="SUPFAM" id="SSF52540">
    <property type="entry name" value="P-loop containing nucleoside triphosphate hydrolases"/>
    <property type="match status" value="1"/>
</dbReference>
<sequence>MEHRTALCLSLDGDQKKALLSHSIWTIDNLSDQELDDLANKIGIPKLITNNSPIPRRCEPVPSYKCGIESIDNKLSEILGGCLTEICGLPGSGRTTLCLRYAQYASQMLSNETLSGNTLWIDTEGCLFPPKGLKLAVIRIHDHLQLFSLTHRLKKIVDSINPAMIVVDSIAATMRGEASADSSRTALLWEFAKTLKIIAAERGIAVFITNHMSKIQFHGFVRTLGPSWQNVPTHCFELKSIQAGSRQLRIIKSPCLPRIDIEMCPPSDE</sequence>
<evidence type="ECO:0000259" key="3">
    <source>
        <dbReference type="PROSITE" id="PS50162"/>
    </source>
</evidence>
<gene>
    <name evidence="4" type="ORF">TRFO_15773</name>
</gene>
<proteinExistence type="predicted"/>
<accession>A0A1J4KRI1</accession>
<dbReference type="Gene3D" id="3.40.50.300">
    <property type="entry name" value="P-loop containing nucleotide triphosphate hydrolases"/>
    <property type="match status" value="1"/>
</dbReference>